<dbReference type="PANTHER" id="PTHR30576">
    <property type="entry name" value="COLANIC BIOSYNTHESIS UDP-GLUCOSE LIPID CARRIER TRANSFERASE"/>
    <property type="match status" value="1"/>
</dbReference>
<name>A0ABC9TXC8_CLOSY</name>
<evidence type="ECO:0000256" key="2">
    <source>
        <dbReference type="SAM" id="Phobius"/>
    </source>
</evidence>
<reference evidence="4 5" key="1">
    <citation type="submission" date="2013-07" db="EMBL/GenBank/DDBJ databases">
        <authorList>
            <person name="Weinstock G."/>
            <person name="Sodergren E."/>
            <person name="Wylie T."/>
            <person name="Fulton L."/>
            <person name="Fulton R."/>
            <person name="Fronick C."/>
            <person name="O'Laughlin M."/>
            <person name="Godfrey J."/>
            <person name="Miner T."/>
            <person name="Herter B."/>
            <person name="Appelbaum E."/>
            <person name="Cordes M."/>
            <person name="Lek S."/>
            <person name="Wollam A."/>
            <person name="Pepin K.H."/>
            <person name="Palsikar V.B."/>
            <person name="Mitreva M."/>
            <person name="Wilson R.K."/>
        </authorList>
    </citation>
    <scope>NUCLEOTIDE SEQUENCE [LARGE SCALE GENOMIC DNA]</scope>
    <source>
        <strain evidence="4 5">ATCC 14940</strain>
    </source>
</reference>
<dbReference type="AlphaFoldDB" id="A0ABC9TXC8"/>
<evidence type="ECO:0000313" key="4">
    <source>
        <dbReference type="EMBL" id="ERI76589.1"/>
    </source>
</evidence>
<proteinExistence type="inferred from homology"/>
<dbReference type="InterPro" id="IPR003362">
    <property type="entry name" value="Bact_transf"/>
</dbReference>
<keyword evidence="4" id="KW-0808">Transferase</keyword>
<dbReference type="Proteomes" id="UP000016491">
    <property type="component" value="Unassembled WGS sequence"/>
</dbReference>
<keyword evidence="2" id="KW-0472">Membrane</keyword>
<feature type="transmembrane region" description="Helical" evidence="2">
    <location>
        <begin position="56"/>
        <end position="79"/>
    </location>
</feature>
<feature type="domain" description="Bacterial sugar transferase" evidence="3">
    <location>
        <begin position="51"/>
        <end position="225"/>
    </location>
</feature>
<evidence type="ECO:0000313" key="5">
    <source>
        <dbReference type="Proteomes" id="UP000016491"/>
    </source>
</evidence>
<keyword evidence="2" id="KW-0812">Transmembrane</keyword>
<comment type="similarity">
    <text evidence="1">Belongs to the bacterial sugar transferase family.</text>
</comment>
<comment type="caution">
    <text evidence="4">The sequence shown here is derived from an EMBL/GenBank/DDBJ whole genome shotgun (WGS) entry which is preliminary data.</text>
</comment>
<sequence>MKVRQPGKGGLGMGDVKQGPHYYGELEEPFISPFMTGEIRIKHTFYIRYVKRAIDIIVSSAAILLTLPVNILIAAATLMDVGKPVFFIHERPGVGERPFKMIKFRNMTNETDENGELLPASERITKLGKFLRKTSLDELLQFWLIFIGKMSIIGPRPLLMKYLPRYSKRQHLRHAVRPGLECPLPDYSKTDLTWEERLENDVWYVEHISFKTDCIMICRLFKLVFNRKRAGIRSEKIDGEFIGEAD</sequence>
<organism evidence="4 5">
    <name type="scientific">[Clostridium] symbiosum ATCC 14940</name>
    <dbReference type="NCBI Taxonomy" id="411472"/>
    <lineage>
        <taxon>Bacteria</taxon>
        <taxon>Bacillati</taxon>
        <taxon>Bacillota</taxon>
        <taxon>Clostridia</taxon>
        <taxon>Lachnospirales</taxon>
        <taxon>Lachnospiraceae</taxon>
        <taxon>Otoolea</taxon>
    </lineage>
</organism>
<accession>A0ABC9TXC8</accession>
<evidence type="ECO:0000259" key="3">
    <source>
        <dbReference type="Pfam" id="PF02397"/>
    </source>
</evidence>
<keyword evidence="2" id="KW-1133">Transmembrane helix</keyword>
<protein>
    <submittedName>
        <fullName evidence="4">Bacterial sugar transferase</fullName>
    </submittedName>
</protein>
<dbReference type="EMBL" id="AWSU01000196">
    <property type="protein sequence ID" value="ERI76589.1"/>
    <property type="molecule type" value="Genomic_DNA"/>
</dbReference>
<dbReference type="PANTHER" id="PTHR30576:SF8">
    <property type="entry name" value="UNDECAPRENYL-PHOSPHATE GALACTOSE PHOSPHOTRANSFERASE"/>
    <property type="match status" value="1"/>
</dbReference>
<gene>
    <name evidence="4" type="ORF">CLOSYM_02544</name>
</gene>
<dbReference type="Pfam" id="PF02397">
    <property type="entry name" value="Bac_transf"/>
    <property type="match status" value="1"/>
</dbReference>
<dbReference type="GO" id="GO:0016740">
    <property type="term" value="F:transferase activity"/>
    <property type="evidence" value="ECO:0007669"/>
    <property type="project" value="UniProtKB-KW"/>
</dbReference>
<evidence type="ECO:0000256" key="1">
    <source>
        <dbReference type="ARBA" id="ARBA00006464"/>
    </source>
</evidence>